<name>A0A0A0I5K2_CLONO</name>
<accession>A0A0A0I5K2</accession>
<evidence type="ECO:0000256" key="1">
    <source>
        <dbReference type="PROSITE-ProRule" id="PRU00339"/>
    </source>
</evidence>
<dbReference type="InterPro" id="IPR011990">
    <property type="entry name" value="TPR-like_helical_dom_sf"/>
</dbReference>
<proteinExistence type="predicted"/>
<evidence type="ECO:0000313" key="4">
    <source>
        <dbReference type="EMBL" id="KGM95883.1"/>
    </source>
</evidence>
<dbReference type="OrthoDB" id="1938848at2"/>
<comment type="caution">
    <text evidence="4">The sequence shown here is derived from an EMBL/GenBank/DDBJ whole genome shotgun (WGS) entry which is preliminary data.</text>
</comment>
<feature type="repeat" description="TPR" evidence="1">
    <location>
        <begin position="120"/>
        <end position="153"/>
    </location>
</feature>
<keyword evidence="3" id="KW-0472">Membrane</keyword>
<dbReference type="RefSeq" id="WP_039255400.1">
    <property type="nucleotide sequence ID" value="NZ_JENJ01000030.1"/>
</dbReference>
<dbReference type="Pfam" id="PF00515">
    <property type="entry name" value="TPR_1"/>
    <property type="match status" value="1"/>
</dbReference>
<dbReference type="AlphaFoldDB" id="A0A0A0I5K2"/>
<feature type="transmembrane region" description="Helical" evidence="3">
    <location>
        <begin position="181"/>
        <end position="199"/>
    </location>
</feature>
<protein>
    <recommendedName>
        <fullName evidence="6">Tetratricopeptide repeat protein</fullName>
    </recommendedName>
</protein>
<gene>
    <name evidence="4" type="ORF">Z968_07815</name>
</gene>
<evidence type="ECO:0000256" key="2">
    <source>
        <dbReference type="SAM" id="MobiDB-lite"/>
    </source>
</evidence>
<dbReference type="Proteomes" id="UP000030012">
    <property type="component" value="Unassembled WGS sequence"/>
</dbReference>
<dbReference type="Gene3D" id="1.25.40.10">
    <property type="entry name" value="Tetratricopeptide repeat domain"/>
    <property type="match status" value="2"/>
</dbReference>
<evidence type="ECO:0000256" key="3">
    <source>
        <dbReference type="SAM" id="Phobius"/>
    </source>
</evidence>
<dbReference type="PROSITE" id="PS50005">
    <property type="entry name" value="TPR"/>
    <property type="match status" value="1"/>
</dbReference>
<dbReference type="SUPFAM" id="SSF48452">
    <property type="entry name" value="TPR-like"/>
    <property type="match status" value="1"/>
</dbReference>
<evidence type="ECO:0008006" key="6">
    <source>
        <dbReference type="Google" id="ProtNLM"/>
    </source>
</evidence>
<organism evidence="4 5">
    <name type="scientific">Clostridium novyi A str. 4552</name>
    <dbReference type="NCBI Taxonomy" id="1444289"/>
    <lineage>
        <taxon>Bacteria</taxon>
        <taxon>Bacillati</taxon>
        <taxon>Bacillota</taxon>
        <taxon>Clostridia</taxon>
        <taxon>Eubacteriales</taxon>
        <taxon>Clostridiaceae</taxon>
        <taxon>Clostridium</taxon>
    </lineage>
</organism>
<keyword evidence="3" id="KW-0812">Transmembrane</keyword>
<evidence type="ECO:0000313" key="5">
    <source>
        <dbReference type="Proteomes" id="UP000030012"/>
    </source>
</evidence>
<reference evidence="4 5" key="1">
    <citation type="submission" date="2014-01" db="EMBL/GenBank/DDBJ databases">
        <title>Plasmidome dynamics in the species complex Clostridium novyi sensu lato converts strains of independent lineages into distinctly different pathogens.</title>
        <authorList>
            <person name="Skarin H."/>
            <person name="Segerman B."/>
        </authorList>
    </citation>
    <scope>NUCLEOTIDE SEQUENCE [LARGE SCALE GENOMIC DNA]</scope>
    <source>
        <strain evidence="4 5">4552</strain>
    </source>
</reference>
<dbReference type="SMART" id="SM00028">
    <property type="entry name" value="TPR"/>
    <property type="match status" value="3"/>
</dbReference>
<dbReference type="InterPro" id="IPR019734">
    <property type="entry name" value="TPR_rpt"/>
</dbReference>
<feature type="region of interest" description="Disordered" evidence="2">
    <location>
        <begin position="220"/>
        <end position="247"/>
    </location>
</feature>
<keyword evidence="1" id="KW-0802">TPR repeat</keyword>
<sequence length="428" mass="50150">MNKVKKLYEKAMRKYENGYIDEAIDICEEIMSLSMKYKPAINLKGLLYYFKGDLKSSSALWKLNYEVNNDRVAKKYLEGLKEDEERFSMYSSAIKLIRRDEVNEALKILIKCKESDYNRINIDNNIAVCYLKLKEYDKAVSYINKVLEIDIKNITANNSKKKLKNKKTKTKFDNRKSNKKLMLIPIIIILLIAVVGVIVKRYKLNVKNIINKSNNISSNISNSKNSDLKKQKGNELNNDSLKKTDKMKNEENKKIQFKYEELSKAIDSKDFNKIYELLKPWKNKENKLDVKNKTLLVKGEDILKDEGVKYFYNTGRECLEANDKVDEAVANLQKAYDYGSDSYLYGHILFMLGVSYQNKKDINNALKCYEEYEVKYPKENYIQEVLYRTAILYKNVDLNKSKEYAKKLIDNYPDCEYSNSKIKAILNK</sequence>
<dbReference type="Pfam" id="PF13174">
    <property type="entry name" value="TPR_6"/>
    <property type="match status" value="2"/>
</dbReference>
<dbReference type="EMBL" id="JENJ01000030">
    <property type="protein sequence ID" value="KGM95883.1"/>
    <property type="molecule type" value="Genomic_DNA"/>
</dbReference>
<keyword evidence="3" id="KW-1133">Transmembrane helix</keyword>